<dbReference type="EMBL" id="JAAALK010000082">
    <property type="protein sequence ID" value="KAG8084296.1"/>
    <property type="molecule type" value="Genomic_DNA"/>
</dbReference>
<dbReference type="Proteomes" id="UP000729402">
    <property type="component" value="Unassembled WGS sequence"/>
</dbReference>
<dbReference type="AlphaFoldDB" id="A0A8J6BFH0"/>
<keyword evidence="2" id="KW-1185">Reference proteome</keyword>
<gene>
    <name evidence="1" type="ORF">GUJ93_ZPchr0010g7219</name>
</gene>
<evidence type="ECO:0000313" key="2">
    <source>
        <dbReference type="Proteomes" id="UP000729402"/>
    </source>
</evidence>
<name>A0A8J6BFH0_ZIZPA</name>
<sequence length="92" mass="10565">MRHSRRRHRATTDILAGHQCLCLLEKTEYRLQLGSAVLMDEPPFLSAVVGRHAVVGRQSGRRKSRRHLHVTPRRWLWTRTGKSTTDVRGGAQ</sequence>
<accession>A0A8J6BFH0</accession>
<organism evidence="1 2">
    <name type="scientific">Zizania palustris</name>
    <name type="common">Northern wild rice</name>
    <dbReference type="NCBI Taxonomy" id="103762"/>
    <lineage>
        <taxon>Eukaryota</taxon>
        <taxon>Viridiplantae</taxon>
        <taxon>Streptophyta</taxon>
        <taxon>Embryophyta</taxon>
        <taxon>Tracheophyta</taxon>
        <taxon>Spermatophyta</taxon>
        <taxon>Magnoliopsida</taxon>
        <taxon>Liliopsida</taxon>
        <taxon>Poales</taxon>
        <taxon>Poaceae</taxon>
        <taxon>BOP clade</taxon>
        <taxon>Oryzoideae</taxon>
        <taxon>Oryzeae</taxon>
        <taxon>Zizaniinae</taxon>
        <taxon>Zizania</taxon>
    </lineage>
</organism>
<reference evidence="1" key="1">
    <citation type="journal article" date="2021" name="bioRxiv">
        <title>Whole Genome Assembly and Annotation of Northern Wild Rice, Zizania palustris L., Supports a Whole Genome Duplication in the Zizania Genus.</title>
        <authorList>
            <person name="Haas M."/>
            <person name="Kono T."/>
            <person name="Macchietto M."/>
            <person name="Millas R."/>
            <person name="McGilp L."/>
            <person name="Shao M."/>
            <person name="Duquette J."/>
            <person name="Hirsch C.N."/>
            <person name="Kimball J."/>
        </authorList>
    </citation>
    <scope>NUCLEOTIDE SEQUENCE</scope>
    <source>
        <tissue evidence="1">Fresh leaf tissue</tissue>
    </source>
</reference>
<proteinExistence type="predicted"/>
<protein>
    <submittedName>
        <fullName evidence="1">Uncharacterized protein</fullName>
    </submittedName>
</protein>
<evidence type="ECO:0000313" key="1">
    <source>
        <dbReference type="EMBL" id="KAG8084296.1"/>
    </source>
</evidence>
<reference evidence="1" key="2">
    <citation type="submission" date="2021-02" db="EMBL/GenBank/DDBJ databases">
        <authorList>
            <person name="Kimball J.A."/>
            <person name="Haas M.W."/>
            <person name="Macchietto M."/>
            <person name="Kono T."/>
            <person name="Duquette J."/>
            <person name="Shao M."/>
        </authorList>
    </citation>
    <scope>NUCLEOTIDE SEQUENCE</scope>
    <source>
        <tissue evidence="1">Fresh leaf tissue</tissue>
    </source>
</reference>
<comment type="caution">
    <text evidence="1">The sequence shown here is derived from an EMBL/GenBank/DDBJ whole genome shotgun (WGS) entry which is preliminary data.</text>
</comment>